<evidence type="ECO:0000313" key="2">
    <source>
        <dbReference type="EMBL" id="KAK4313936.1"/>
    </source>
</evidence>
<proteinExistence type="predicted"/>
<keyword evidence="3" id="KW-1185">Reference proteome</keyword>
<protein>
    <submittedName>
        <fullName evidence="2">Uncharacterized protein</fullName>
    </submittedName>
</protein>
<feature type="compositionally biased region" description="Gly residues" evidence="1">
    <location>
        <begin position="36"/>
        <end position="47"/>
    </location>
</feature>
<accession>A0AAE1PSB1</accession>
<gene>
    <name evidence="2" type="ORF">Pmani_014734</name>
</gene>
<sequence length="90" mass="10000">MGKETRETVRDEGKEVWVKEEGQSKFTDSRWRRSGGQRGEIGGAGDGGKVEERERPASTSLQSVHPCHPTGCFIPSRHAPDSYSIEKVEN</sequence>
<comment type="caution">
    <text evidence="2">The sequence shown here is derived from an EMBL/GenBank/DDBJ whole genome shotgun (WGS) entry which is preliminary data.</text>
</comment>
<name>A0AAE1PSB1_9EUCA</name>
<dbReference type="AlphaFoldDB" id="A0AAE1PSB1"/>
<dbReference type="Proteomes" id="UP001292094">
    <property type="component" value="Unassembled WGS sequence"/>
</dbReference>
<feature type="compositionally biased region" description="Basic and acidic residues" evidence="1">
    <location>
        <begin position="78"/>
        <end position="90"/>
    </location>
</feature>
<evidence type="ECO:0000256" key="1">
    <source>
        <dbReference type="SAM" id="MobiDB-lite"/>
    </source>
</evidence>
<dbReference type="EMBL" id="JAWZYT010001253">
    <property type="protein sequence ID" value="KAK4313936.1"/>
    <property type="molecule type" value="Genomic_DNA"/>
</dbReference>
<organism evidence="2 3">
    <name type="scientific">Petrolisthes manimaculis</name>
    <dbReference type="NCBI Taxonomy" id="1843537"/>
    <lineage>
        <taxon>Eukaryota</taxon>
        <taxon>Metazoa</taxon>
        <taxon>Ecdysozoa</taxon>
        <taxon>Arthropoda</taxon>
        <taxon>Crustacea</taxon>
        <taxon>Multicrustacea</taxon>
        <taxon>Malacostraca</taxon>
        <taxon>Eumalacostraca</taxon>
        <taxon>Eucarida</taxon>
        <taxon>Decapoda</taxon>
        <taxon>Pleocyemata</taxon>
        <taxon>Anomura</taxon>
        <taxon>Galatheoidea</taxon>
        <taxon>Porcellanidae</taxon>
        <taxon>Petrolisthes</taxon>
    </lineage>
</organism>
<evidence type="ECO:0000313" key="3">
    <source>
        <dbReference type="Proteomes" id="UP001292094"/>
    </source>
</evidence>
<reference evidence="2" key="1">
    <citation type="submission" date="2023-11" db="EMBL/GenBank/DDBJ databases">
        <title>Genome assemblies of two species of porcelain crab, Petrolisthes cinctipes and Petrolisthes manimaculis (Anomura: Porcellanidae).</title>
        <authorList>
            <person name="Angst P."/>
        </authorList>
    </citation>
    <scope>NUCLEOTIDE SEQUENCE</scope>
    <source>
        <strain evidence="2">PB745_02</strain>
        <tissue evidence="2">Gill</tissue>
    </source>
</reference>
<feature type="compositionally biased region" description="Basic and acidic residues" evidence="1">
    <location>
        <begin position="20"/>
        <end position="31"/>
    </location>
</feature>
<feature type="region of interest" description="Disordered" evidence="1">
    <location>
        <begin position="20"/>
        <end position="90"/>
    </location>
</feature>